<dbReference type="InterPro" id="IPR014721">
    <property type="entry name" value="Ribsml_uS5_D2-typ_fold_subgr"/>
</dbReference>
<keyword evidence="1" id="KW-0808">Transferase</keyword>
<comment type="function">
    <text evidence="1">Phosphorylates (R)-pantoate to form (R)-4-phosphopantoate in the CoA biosynthesis pathway.</text>
</comment>
<dbReference type="GO" id="GO:0016301">
    <property type="term" value="F:kinase activity"/>
    <property type="evidence" value="ECO:0007669"/>
    <property type="project" value="UniProtKB-UniRule"/>
</dbReference>
<evidence type="ECO:0000256" key="1">
    <source>
        <dbReference type="HAMAP-Rule" id="MF_02223"/>
    </source>
</evidence>
<comment type="similarity">
    <text evidence="1">Belongs to the GHMP kinase family. PoK subfamily.</text>
</comment>
<comment type="pathway">
    <text evidence="1">Cofactor biosynthesis; coenzyme A biosynthesis.</text>
</comment>
<keyword evidence="1" id="KW-0173">Coenzyme A biosynthesis</keyword>
<dbReference type="EMBL" id="LHXZ01000006">
    <property type="protein sequence ID" value="KXB03653.1"/>
    <property type="molecule type" value="Genomic_DNA"/>
</dbReference>
<evidence type="ECO:0000313" key="3">
    <source>
        <dbReference type="EMBL" id="KXB03653.1"/>
    </source>
</evidence>
<dbReference type="UniPathway" id="UPA00241"/>
<dbReference type="Proteomes" id="UP000070565">
    <property type="component" value="Unassembled WGS sequence"/>
</dbReference>
<dbReference type="Pfam" id="PF00288">
    <property type="entry name" value="GHMP_kinases_N"/>
    <property type="match status" value="1"/>
</dbReference>
<keyword evidence="1" id="KW-0418">Kinase</keyword>
<evidence type="ECO:0000313" key="4">
    <source>
        <dbReference type="Proteomes" id="UP000070565"/>
    </source>
</evidence>
<dbReference type="Gene3D" id="3.30.230.10">
    <property type="match status" value="1"/>
</dbReference>
<dbReference type="SUPFAM" id="SSF54211">
    <property type="entry name" value="Ribosomal protein S5 domain 2-like"/>
    <property type="match status" value="1"/>
</dbReference>
<dbReference type="GO" id="GO:0005524">
    <property type="term" value="F:ATP binding"/>
    <property type="evidence" value="ECO:0007669"/>
    <property type="project" value="UniProtKB-KW"/>
</dbReference>
<organism evidence="3 4">
    <name type="scientific">candidate division MSBL1 archaeon SCGC-AAA261F19</name>
    <dbReference type="NCBI Taxonomy" id="1698275"/>
    <lineage>
        <taxon>Archaea</taxon>
        <taxon>Methanobacteriati</taxon>
        <taxon>Methanobacteriota</taxon>
        <taxon>candidate division MSBL1</taxon>
    </lineage>
</organism>
<dbReference type="AlphaFoldDB" id="A0A133VB30"/>
<dbReference type="PIRSF" id="PIRSF016896">
    <property type="entry name" value="GHMP_arc_MJ0969"/>
    <property type="match status" value="1"/>
</dbReference>
<dbReference type="PANTHER" id="PTHR42282">
    <property type="entry name" value="PANTOATE KINASE-RELATED"/>
    <property type="match status" value="1"/>
</dbReference>
<dbReference type="InterPro" id="IPR020568">
    <property type="entry name" value="Ribosomal_Su5_D2-typ_SF"/>
</dbReference>
<keyword evidence="4" id="KW-1185">Reference proteome</keyword>
<keyword evidence="1" id="KW-0547">Nucleotide-binding</keyword>
<dbReference type="GO" id="GO:0015937">
    <property type="term" value="P:coenzyme A biosynthetic process"/>
    <property type="evidence" value="ECO:0007669"/>
    <property type="project" value="UniProtKB-UniRule"/>
</dbReference>
<dbReference type="InterPro" id="IPR012043">
    <property type="entry name" value="PoK"/>
</dbReference>
<sequence length="303" mass="32527">MPKSSAFVPGHISGFFQVCNEFNDPARKGSRNCGPCIGAGVLTEVKTRESSSSKIEIFINDKEAPTALTSRTVVGEILKILDKPFEIKVNHKVKAPIGAGYGTSGAGAIGAALAVSRALKLRLDRSKVFSLAHKAEVLCGTGLGDVGAQMRGGLIVGLEPGCFPYGKLKEIGITKDMSIVCGTLGPFSTSELLNDPEFRNRSKKAGSRALKDFLSDESIKNFMKVSREFVSELGILDEELMEILDGVSSDCPWGASVVMLGRAIFAPARPSESKEVRKGFLNYFDRKSVMVPKVDFEGARIST</sequence>
<proteinExistence type="inferred from homology"/>
<accession>A0A133VB30</accession>
<dbReference type="PANTHER" id="PTHR42282:SF1">
    <property type="entry name" value="PANTOATE KINASE"/>
    <property type="match status" value="1"/>
</dbReference>
<evidence type="ECO:0000259" key="2">
    <source>
        <dbReference type="Pfam" id="PF00288"/>
    </source>
</evidence>
<protein>
    <recommendedName>
        <fullName evidence="1">Pantoate kinase</fullName>
        <shortName evidence="1">PoK</shortName>
        <ecNumber evidence="1">2.7.1.169</ecNumber>
    </recommendedName>
</protein>
<dbReference type="HAMAP" id="MF_02223">
    <property type="entry name" value="Pantoate_kinase"/>
    <property type="match status" value="1"/>
</dbReference>
<dbReference type="EC" id="2.7.1.169" evidence="1"/>
<feature type="domain" description="GHMP kinase N-terminal" evidence="2">
    <location>
        <begin position="82"/>
        <end position="153"/>
    </location>
</feature>
<keyword evidence="1" id="KW-0067">ATP-binding</keyword>
<gene>
    <name evidence="3" type="ORF">AKJ45_00885</name>
</gene>
<name>A0A133VB30_9EURY</name>
<comment type="caution">
    <text evidence="3">The sequence shown here is derived from an EMBL/GenBank/DDBJ whole genome shotgun (WGS) entry which is preliminary data.</text>
</comment>
<reference evidence="3 4" key="1">
    <citation type="journal article" date="2016" name="Sci. Rep.">
        <title>Metabolic traits of an uncultured archaeal lineage -MSBL1- from brine pools of the Red Sea.</title>
        <authorList>
            <person name="Mwirichia R."/>
            <person name="Alam I."/>
            <person name="Rashid M."/>
            <person name="Vinu M."/>
            <person name="Ba-Alawi W."/>
            <person name="Anthony Kamau A."/>
            <person name="Kamanda Ngugi D."/>
            <person name="Goker M."/>
            <person name="Klenk H.P."/>
            <person name="Bajic V."/>
            <person name="Stingl U."/>
        </authorList>
    </citation>
    <scope>NUCLEOTIDE SEQUENCE [LARGE SCALE GENOMIC DNA]</scope>
    <source>
        <strain evidence="3">SCGC-AAA261F19</strain>
    </source>
</reference>
<comment type="catalytic activity">
    <reaction evidence="1">
        <text>(R)-pantoate + ATP = (R)-4-phosphopantoate + ADP + H(+)</text>
        <dbReference type="Rhea" id="RHEA:28246"/>
        <dbReference type="ChEBI" id="CHEBI:15378"/>
        <dbReference type="ChEBI" id="CHEBI:15980"/>
        <dbReference type="ChEBI" id="CHEBI:30616"/>
        <dbReference type="ChEBI" id="CHEBI:61294"/>
        <dbReference type="ChEBI" id="CHEBI:456216"/>
        <dbReference type="EC" id="2.7.1.169"/>
    </reaction>
</comment>
<dbReference type="InterPro" id="IPR006204">
    <property type="entry name" value="GHMP_kinase_N_dom"/>
</dbReference>